<dbReference type="GO" id="GO:0005737">
    <property type="term" value="C:cytoplasm"/>
    <property type="evidence" value="ECO:0007669"/>
    <property type="project" value="TreeGrafter"/>
</dbReference>
<dbReference type="InterPro" id="IPR036412">
    <property type="entry name" value="HAD-like_sf"/>
</dbReference>
<reference evidence="1 2" key="1">
    <citation type="submission" date="2011-08" db="EMBL/GenBank/DDBJ databases">
        <authorList>
            <person name="Weinstock G."/>
            <person name="Sodergren E."/>
            <person name="Clifton S."/>
            <person name="Fulton L."/>
            <person name="Fulton B."/>
            <person name="Courtney L."/>
            <person name="Fronick C."/>
            <person name="Harrison M."/>
            <person name="Strong C."/>
            <person name="Farmer C."/>
            <person name="Delahaunty K."/>
            <person name="Markovic C."/>
            <person name="Hall O."/>
            <person name="Minx P."/>
            <person name="Tomlinson C."/>
            <person name="Mitreva M."/>
            <person name="Hou S."/>
            <person name="Chen J."/>
            <person name="Wollam A."/>
            <person name="Pepin K.H."/>
            <person name="Johnson M."/>
            <person name="Bhonagiri V."/>
            <person name="Zhang X."/>
            <person name="Suruliraj S."/>
            <person name="Warren W."/>
            <person name="Chinwalla A."/>
            <person name="Mardis E.R."/>
            <person name="Wilson R.K."/>
        </authorList>
    </citation>
    <scope>NUCLEOTIDE SEQUENCE [LARGE SCALE GENOMIC DNA]</scope>
    <source>
        <strain evidence="1 2">ATCC 33091</strain>
    </source>
</reference>
<dbReference type="InterPro" id="IPR023214">
    <property type="entry name" value="HAD_sf"/>
</dbReference>
<accession>A0AB72Z6V9</accession>
<dbReference type="SUPFAM" id="SSF56784">
    <property type="entry name" value="HAD-like"/>
    <property type="match status" value="1"/>
</dbReference>
<dbReference type="EMBL" id="AGCN01000033">
    <property type="protein sequence ID" value="EHN60641.1"/>
    <property type="molecule type" value="Genomic_DNA"/>
</dbReference>
<keyword evidence="2" id="KW-1185">Reference proteome</keyword>
<proteinExistence type="predicted"/>
<dbReference type="CDD" id="cd16416">
    <property type="entry name" value="HAD_BsYqeG-like"/>
    <property type="match status" value="1"/>
</dbReference>
<dbReference type="InterPro" id="IPR006549">
    <property type="entry name" value="HAD-SF_hydro_IIIA"/>
</dbReference>
<dbReference type="Proteomes" id="UP000003597">
    <property type="component" value="Unassembled WGS sequence"/>
</dbReference>
<dbReference type="NCBIfam" id="TIGR01668">
    <property type="entry name" value="YqeG_hyp_ppase"/>
    <property type="match status" value="1"/>
</dbReference>
<dbReference type="GO" id="GO:0008962">
    <property type="term" value="F:phosphatidylglycerophosphatase activity"/>
    <property type="evidence" value="ECO:0007669"/>
    <property type="project" value="InterPro"/>
</dbReference>
<dbReference type="NCBIfam" id="TIGR01662">
    <property type="entry name" value="HAD-SF-IIIA"/>
    <property type="match status" value="1"/>
</dbReference>
<dbReference type="PANTHER" id="PTHR19288">
    <property type="entry name" value="4-NITROPHENYLPHOSPHATASE-RELATED"/>
    <property type="match status" value="1"/>
</dbReference>
<name>A0AB72Z6V9_LISIO</name>
<gene>
    <name evidence="1" type="ORF">HMPREF0557_02154</name>
</gene>
<dbReference type="Gene3D" id="3.40.50.1000">
    <property type="entry name" value="HAD superfamily/HAD-like"/>
    <property type="match status" value="1"/>
</dbReference>
<dbReference type="AlphaFoldDB" id="A0AB72Z6V9"/>
<dbReference type="InterPro" id="IPR010021">
    <property type="entry name" value="PGPP1/Gep4"/>
</dbReference>
<dbReference type="PANTHER" id="PTHR19288:SF25">
    <property type="entry name" value="PHOSPHATIDYLGLYCEROPHOSPHATASE GEP4, MITOCHONDRIAL"/>
    <property type="match status" value="1"/>
</dbReference>
<dbReference type="Pfam" id="PF00702">
    <property type="entry name" value="Hydrolase"/>
    <property type="match status" value="1"/>
</dbReference>
<sequence>MRCQYVLKQFSPDKMLNTPFGITADQLRKMGKTTILTDLDNTLLAWDQLDATDEVINWFTILKEEGIKVMIFSNNNEERVARVAKAIDVPYLARAKKPLGANFRWALKEMNATPEETVMIGDQIMTDIFGGNRQKLTTIFVRPVKQTDGMATKLNRMMESIILKRLAKKNQIKWEESL</sequence>
<comment type="caution">
    <text evidence="1">The sequence shown here is derived from an EMBL/GenBank/DDBJ whole genome shotgun (WGS) entry which is preliminary data.</text>
</comment>
<organism evidence="1 2">
    <name type="scientific">Listeria innocua ATCC 33091</name>
    <dbReference type="NCBI Taxonomy" id="1002366"/>
    <lineage>
        <taxon>Bacteria</taxon>
        <taxon>Bacillati</taxon>
        <taxon>Bacillota</taxon>
        <taxon>Bacilli</taxon>
        <taxon>Bacillales</taxon>
        <taxon>Listeriaceae</taxon>
        <taxon>Listeria</taxon>
    </lineage>
</organism>
<evidence type="ECO:0000313" key="2">
    <source>
        <dbReference type="Proteomes" id="UP000003597"/>
    </source>
</evidence>
<protein>
    <submittedName>
        <fullName evidence="1">HAD phosphatase, family IIIA</fullName>
    </submittedName>
</protein>
<dbReference type="FunFam" id="3.40.50.1000:FF:000067">
    <property type="entry name" value="HAD phosphatase, family IIIA"/>
    <property type="match status" value="1"/>
</dbReference>
<evidence type="ECO:0000313" key="1">
    <source>
        <dbReference type="EMBL" id="EHN60641.1"/>
    </source>
</evidence>